<dbReference type="Proteomes" id="UP000016936">
    <property type="component" value="Unassembled WGS sequence"/>
</dbReference>
<dbReference type="eggNOG" id="ENOG502R5A8">
    <property type="taxonomic scope" value="Eukaryota"/>
</dbReference>
<dbReference type="HOGENOM" id="CLU_024079_0_1_1"/>
<dbReference type="AlphaFoldDB" id="M2U8C7"/>
<dbReference type="InterPro" id="IPR009291">
    <property type="entry name" value="Vps62"/>
</dbReference>
<dbReference type="Pfam" id="PF06101">
    <property type="entry name" value="Vps62"/>
    <property type="match status" value="1"/>
</dbReference>
<organism evidence="2 3">
    <name type="scientific">Cochliobolus heterostrophus (strain C5 / ATCC 48332 / race O)</name>
    <name type="common">Southern corn leaf blight fungus</name>
    <name type="synonym">Bipolaris maydis</name>
    <dbReference type="NCBI Taxonomy" id="701091"/>
    <lineage>
        <taxon>Eukaryota</taxon>
        <taxon>Fungi</taxon>
        <taxon>Dikarya</taxon>
        <taxon>Ascomycota</taxon>
        <taxon>Pezizomycotina</taxon>
        <taxon>Dothideomycetes</taxon>
        <taxon>Pleosporomycetidae</taxon>
        <taxon>Pleosporales</taxon>
        <taxon>Pleosporineae</taxon>
        <taxon>Pleosporaceae</taxon>
        <taxon>Bipolaris</taxon>
    </lineage>
</organism>
<accession>M2U8C7</accession>
<evidence type="ECO:0000313" key="2">
    <source>
        <dbReference type="EMBL" id="EMD90021.1"/>
    </source>
</evidence>
<evidence type="ECO:0008006" key="4">
    <source>
        <dbReference type="Google" id="ProtNLM"/>
    </source>
</evidence>
<dbReference type="PANTHER" id="PTHR48174:SF5">
    <property type="entry name" value="VACUOLAR PROTEIN SORTING-ASSOCIATED PROTEIN 62"/>
    <property type="match status" value="1"/>
</dbReference>
<dbReference type="PANTHER" id="PTHR48174">
    <property type="entry name" value="DUF946 FAMILY PROTEIN"/>
    <property type="match status" value="1"/>
</dbReference>
<proteinExistence type="predicted"/>
<dbReference type="OrthoDB" id="188042at2759"/>
<feature type="signal peptide" evidence="1">
    <location>
        <begin position="1"/>
        <end position="19"/>
    </location>
</feature>
<dbReference type="OMA" id="LFGQAKF"/>
<evidence type="ECO:0000313" key="3">
    <source>
        <dbReference type="Proteomes" id="UP000016936"/>
    </source>
</evidence>
<dbReference type="EMBL" id="KB445578">
    <property type="protein sequence ID" value="EMD90021.1"/>
    <property type="molecule type" value="Genomic_DNA"/>
</dbReference>
<name>M2U8C7_COCH5</name>
<keyword evidence="1" id="KW-0732">Signal</keyword>
<reference evidence="2 3" key="1">
    <citation type="journal article" date="2012" name="PLoS Pathog.">
        <title>Diverse lifestyles and strategies of plant pathogenesis encoded in the genomes of eighteen Dothideomycetes fungi.</title>
        <authorList>
            <person name="Ohm R.A."/>
            <person name="Feau N."/>
            <person name="Henrissat B."/>
            <person name="Schoch C.L."/>
            <person name="Horwitz B.A."/>
            <person name="Barry K.W."/>
            <person name="Condon B.J."/>
            <person name="Copeland A.C."/>
            <person name="Dhillon B."/>
            <person name="Glaser F."/>
            <person name="Hesse C.N."/>
            <person name="Kosti I."/>
            <person name="LaButti K."/>
            <person name="Lindquist E.A."/>
            <person name="Lucas S."/>
            <person name="Salamov A.A."/>
            <person name="Bradshaw R.E."/>
            <person name="Ciuffetti L."/>
            <person name="Hamelin R.C."/>
            <person name="Kema G.H.J."/>
            <person name="Lawrence C."/>
            <person name="Scott J.A."/>
            <person name="Spatafora J.W."/>
            <person name="Turgeon B.G."/>
            <person name="de Wit P.J.G.M."/>
            <person name="Zhong S."/>
            <person name="Goodwin S.B."/>
            <person name="Grigoriev I.V."/>
        </authorList>
    </citation>
    <scope>NUCLEOTIDE SEQUENCE [LARGE SCALE GENOMIC DNA]</scope>
    <source>
        <strain evidence="3">C5 / ATCC 48332 / race O</strain>
    </source>
</reference>
<keyword evidence="3" id="KW-1185">Reference proteome</keyword>
<protein>
    <recommendedName>
        <fullName evidence="4">Vacuolar protein sorting-associated protein 62</fullName>
    </recommendedName>
</protein>
<feature type="chain" id="PRO_5004026544" description="Vacuolar protein sorting-associated protein 62" evidence="1">
    <location>
        <begin position="20"/>
        <end position="405"/>
    </location>
</feature>
<evidence type="ECO:0000256" key="1">
    <source>
        <dbReference type="SAM" id="SignalP"/>
    </source>
</evidence>
<gene>
    <name evidence="2" type="ORF">COCHEDRAFT_1031382</name>
</gene>
<reference evidence="3" key="2">
    <citation type="journal article" date="2013" name="PLoS Genet.">
        <title>Comparative genome structure, secondary metabolite, and effector coding capacity across Cochliobolus pathogens.</title>
        <authorList>
            <person name="Condon B.J."/>
            <person name="Leng Y."/>
            <person name="Wu D."/>
            <person name="Bushley K.E."/>
            <person name="Ohm R.A."/>
            <person name="Otillar R."/>
            <person name="Martin J."/>
            <person name="Schackwitz W."/>
            <person name="Grimwood J."/>
            <person name="MohdZainudin N."/>
            <person name="Xue C."/>
            <person name="Wang R."/>
            <person name="Manning V.A."/>
            <person name="Dhillon B."/>
            <person name="Tu Z.J."/>
            <person name="Steffenson B.J."/>
            <person name="Salamov A."/>
            <person name="Sun H."/>
            <person name="Lowry S."/>
            <person name="LaButti K."/>
            <person name="Han J."/>
            <person name="Copeland A."/>
            <person name="Lindquist E."/>
            <person name="Barry K."/>
            <person name="Schmutz J."/>
            <person name="Baker S.E."/>
            <person name="Ciuffetti L.M."/>
            <person name="Grigoriev I.V."/>
            <person name="Zhong S."/>
            <person name="Turgeon B.G."/>
        </authorList>
    </citation>
    <scope>NUCLEOTIDE SEQUENCE [LARGE SCALE GENOMIC DNA]</scope>
    <source>
        <strain evidence="3">C5 / ATCC 48332 / race O</strain>
    </source>
</reference>
<sequence>MGLTSLIAVVTVAVSLVNGAPLSQEKRQAPSGVPDYVLKYAPIVYLHSEEKYYPTDLQSFLDHTTPRVDFNEVPGPSKPLRTSNLDQMANNVWLTSNDDVTTDPTWIKGTKPNASGKTEGATTAAIIVNDKGNGNVDAFYMYFYAYNYGGEVLGWKQLNFGNHVGDWEHTMVRFSNGQPTAIWFSQHANGQAFRYSAVERDAAGIRPIAYSSKGSHANYAMGGTHDHTIPNLNLPGGVLEDYTNRGTVWDPLLSAWYYKFTPSTNKFEAYDGQAPTAWLNFRGRWGDQEYPESDKRQFKLFGQAKFSGGPTGPADKQLNREKVCPENGRLCILRSILVPRKAGMDGAFAERDEVVGGTEGKEVLSKWIVCIRHQYSGFSTEVLAQACVDESMDDTKSTLSELLKR</sequence>